<dbReference type="Proteomes" id="UP000240883">
    <property type="component" value="Unassembled WGS sequence"/>
</dbReference>
<keyword evidence="5" id="KW-1185">Reference proteome</keyword>
<accession>A0A2T2NG96</accession>
<dbReference type="OrthoDB" id="432483at2759"/>
<protein>
    <recommendedName>
        <fullName evidence="3">Azaphilone pigments biosynthesis cluster protein L N-terminal domain-containing protein</fullName>
    </recommendedName>
</protein>
<evidence type="ECO:0000313" key="4">
    <source>
        <dbReference type="EMBL" id="PSN64461.1"/>
    </source>
</evidence>
<evidence type="ECO:0000313" key="5">
    <source>
        <dbReference type="Proteomes" id="UP000240883"/>
    </source>
</evidence>
<dbReference type="InterPro" id="IPR031348">
    <property type="entry name" value="PigL_N"/>
</dbReference>
<evidence type="ECO:0000256" key="2">
    <source>
        <dbReference type="SAM" id="SignalP"/>
    </source>
</evidence>
<dbReference type="Pfam" id="PF17111">
    <property type="entry name" value="PigL_N"/>
    <property type="match status" value="1"/>
</dbReference>
<dbReference type="AlphaFoldDB" id="A0A2T2NG96"/>
<evidence type="ECO:0000256" key="1">
    <source>
        <dbReference type="SAM" id="Coils"/>
    </source>
</evidence>
<evidence type="ECO:0000259" key="3">
    <source>
        <dbReference type="Pfam" id="PF17111"/>
    </source>
</evidence>
<dbReference type="EMBL" id="KZ678138">
    <property type="protein sequence ID" value="PSN64461.1"/>
    <property type="molecule type" value="Genomic_DNA"/>
</dbReference>
<feature type="signal peptide" evidence="2">
    <location>
        <begin position="1"/>
        <end position="23"/>
    </location>
</feature>
<keyword evidence="1" id="KW-0175">Coiled coil</keyword>
<name>A0A2T2NG96_CORCC</name>
<feature type="domain" description="Azaphilone pigments biosynthesis cluster protein L N-terminal" evidence="3">
    <location>
        <begin position="3"/>
        <end position="184"/>
    </location>
</feature>
<feature type="chain" id="PRO_5015481342" description="Azaphilone pigments biosynthesis cluster protein L N-terminal domain-containing protein" evidence="2">
    <location>
        <begin position="24"/>
        <end position="281"/>
    </location>
</feature>
<proteinExistence type="predicted"/>
<organism evidence="4 5">
    <name type="scientific">Corynespora cassiicola Philippines</name>
    <dbReference type="NCBI Taxonomy" id="1448308"/>
    <lineage>
        <taxon>Eukaryota</taxon>
        <taxon>Fungi</taxon>
        <taxon>Dikarya</taxon>
        <taxon>Ascomycota</taxon>
        <taxon>Pezizomycotina</taxon>
        <taxon>Dothideomycetes</taxon>
        <taxon>Pleosporomycetidae</taxon>
        <taxon>Pleosporales</taxon>
        <taxon>Corynesporascaceae</taxon>
        <taxon>Corynespora</taxon>
    </lineage>
</organism>
<feature type="coiled-coil region" evidence="1">
    <location>
        <begin position="202"/>
        <end position="232"/>
    </location>
</feature>
<keyword evidence="2" id="KW-0732">Signal</keyword>
<gene>
    <name evidence="4" type="ORF">BS50DRAFT_528745</name>
</gene>
<sequence>MSDIVGLAASIVTLASLALQGGALLLDEINNFKDAPKAIQSLKDDVSSTESIINSLKEMKGSDWALLGPTVAQQTKVAINDCEKAYRGCRESIQDMTRHSREERLSILDQAKVSFFKERHLKAMTGRLHACKLSLNSAVVVATLYSSVRHGSVTEEIKQQISIREAEVVNSLNSTDTQLITTNGELETANLEVAAIESDHVYNRALNVINQMEAERDTLECSRGLLEELRKKVCIEEIEKAAKGNEERITSTVTMGDNFRGVQTGFVTNSTITNTFGGMST</sequence>
<reference evidence="4 5" key="1">
    <citation type="journal article" date="2018" name="Front. Microbiol.">
        <title>Genome-Wide Analysis of Corynespora cassiicola Leaf Fall Disease Putative Effectors.</title>
        <authorList>
            <person name="Lopez D."/>
            <person name="Ribeiro S."/>
            <person name="Label P."/>
            <person name="Fumanal B."/>
            <person name="Venisse J.S."/>
            <person name="Kohler A."/>
            <person name="de Oliveira R.R."/>
            <person name="Labutti K."/>
            <person name="Lipzen A."/>
            <person name="Lail K."/>
            <person name="Bauer D."/>
            <person name="Ohm R.A."/>
            <person name="Barry K.W."/>
            <person name="Spatafora J."/>
            <person name="Grigoriev I.V."/>
            <person name="Martin F.M."/>
            <person name="Pujade-Renaud V."/>
        </authorList>
    </citation>
    <scope>NUCLEOTIDE SEQUENCE [LARGE SCALE GENOMIC DNA]</scope>
    <source>
        <strain evidence="4 5">Philippines</strain>
    </source>
</reference>